<gene>
    <name evidence="1" type="ORF">SFLOR_v1c07080</name>
</gene>
<evidence type="ECO:0000313" key="2">
    <source>
        <dbReference type="Proteomes" id="UP000231823"/>
    </source>
</evidence>
<dbReference type="RefSeq" id="WP_100916727.1">
    <property type="nucleotide sequence ID" value="NZ_CP025057.1"/>
</dbReference>
<protein>
    <submittedName>
        <fullName evidence="1">Uncharacterized protein</fullName>
    </submittedName>
</protein>
<organism evidence="1 2">
    <name type="scientific">Spiroplasma floricola 23-6</name>
    <dbReference type="NCBI Taxonomy" id="1336749"/>
    <lineage>
        <taxon>Bacteria</taxon>
        <taxon>Bacillati</taxon>
        <taxon>Mycoplasmatota</taxon>
        <taxon>Mollicutes</taxon>
        <taxon>Entomoplasmatales</taxon>
        <taxon>Spiroplasmataceae</taxon>
        <taxon>Spiroplasma</taxon>
    </lineage>
</organism>
<dbReference type="Proteomes" id="UP000231823">
    <property type="component" value="Chromosome"/>
</dbReference>
<sequence length="65" mass="7656">MAKLGQKFTKHKEEFKVNIILYVNENDVTKAYKSTIINGLPKKILHQISLLECLQNLNFYFKKNN</sequence>
<name>A0A2K8SE66_9MOLU</name>
<accession>A0A2K8SE66</accession>
<proteinExistence type="predicted"/>
<keyword evidence="2" id="KW-1185">Reference proteome</keyword>
<dbReference type="KEGG" id="sfz:SFLOR_v1c07080"/>
<dbReference type="AlphaFoldDB" id="A0A2K8SE66"/>
<dbReference type="EMBL" id="CP025057">
    <property type="protein sequence ID" value="AUB31756.1"/>
    <property type="molecule type" value="Genomic_DNA"/>
</dbReference>
<reference evidence="1 2" key="1">
    <citation type="submission" date="2017-12" db="EMBL/GenBank/DDBJ databases">
        <title>Complete genome sequence of Spiroplasma floricola 23-6 (ATCC 29989).</title>
        <authorList>
            <person name="Tsai Y.-M."/>
            <person name="Wu P.-S."/>
            <person name="Lo W.-S."/>
            <person name="Kuo C.-H."/>
        </authorList>
    </citation>
    <scope>NUCLEOTIDE SEQUENCE [LARGE SCALE GENOMIC DNA]</scope>
    <source>
        <strain evidence="1 2">23-6</strain>
    </source>
</reference>
<evidence type="ECO:0000313" key="1">
    <source>
        <dbReference type="EMBL" id="AUB31756.1"/>
    </source>
</evidence>